<feature type="compositionally biased region" description="Low complexity" evidence="1">
    <location>
        <begin position="235"/>
        <end position="252"/>
    </location>
</feature>
<comment type="caution">
    <text evidence="3">The sequence shown here is derived from an EMBL/GenBank/DDBJ whole genome shotgun (WGS) entry which is preliminary data.</text>
</comment>
<name>A0ABP8JNJ1_9MICO</name>
<dbReference type="Proteomes" id="UP001500642">
    <property type="component" value="Unassembled WGS sequence"/>
</dbReference>
<feature type="region of interest" description="Disordered" evidence="1">
    <location>
        <begin position="1"/>
        <end position="92"/>
    </location>
</feature>
<feature type="compositionally biased region" description="Polar residues" evidence="1">
    <location>
        <begin position="1"/>
        <end position="13"/>
    </location>
</feature>
<feature type="transmembrane region" description="Helical" evidence="2">
    <location>
        <begin position="116"/>
        <end position="136"/>
    </location>
</feature>
<evidence type="ECO:0000256" key="1">
    <source>
        <dbReference type="SAM" id="MobiDB-lite"/>
    </source>
</evidence>
<evidence type="ECO:0000313" key="4">
    <source>
        <dbReference type="Proteomes" id="UP001500642"/>
    </source>
</evidence>
<evidence type="ECO:0008006" key="5">
    <source>
        <dbReference type="Google" id="ProtNLM"/>
    </source>
</evidence>
<proteinExistence type="predicted"/>
<accession>A0ABP8JNJ1</accession>
<feature type="compositionally biased region" description="Polar residues" evidence="1">
    <location>
        <begin position="32"/>
        <end position="41"/>
    </location>
</feature>
<feature type="compositionally biased region" description="Gly residues" evidence="1">
    <location>
        <begin position="60"/>
        <end position="70"/>
    </location>
</feature>
<organism evidence="3 4">
    <name type="scientific">Brevibacterium pityocampae</name>
    <dbReference type="NCBI Taxonomy" id="506594"/>
    <lineage>
        <taxon>Bacteria</taxon>
        <taxon>Bacillati</taxon>
        <taxon>Actinomycetota</taxon>
        <taxon>Actinomycetes</taxon>
        <taxon>Micrococcales</taxon>
        <taxon>Brevibacteriaceae</taxon>
        <taxon>Brevibacterium</taxon>
    </lineage>
</organism>
<keyword evidence="2" id="KW-1133">Transmembrane helix</keyword>
<keyword evidence="4" id="KW-1185">Reference proteome</keyword>
<keyword evidence="2" id="KW-0472">Membrane</keyword>
<dbReference type="RefSeq" id="WP_345032220.1">
    <property type="nucleotide sequence ID" value="NZ_BAABGL010000018.1"/>
</dbReference>
<evidence type="ECO:0000313" key="3">
    <source>
        <dbReference type="EMBL" id="GAA4393666.1"/>
    </source>
</evidence>
<feature type="region of interest" description="Disordered" evidence="1">
    <location>
        <begin position="212"/>
        <end position="258"/>
    </location>
</feature>
<sequence>MSSPQNPYGSDPNNPYGGQPDPQNGGAYGSDQGYQAPQYGSQPGGYGDQYGSQPEYQAAGGYGDQQGYGQQGYDQQGYGSGPQGYGNDQFSPAYDGNDPYNSGYGYGGGDPKARNIWGILALVAGIIALLSSFGALIPIVGIFIGIFALVVGIVAVIFGFVGLNAAKKGKATNKGLSITGLILGALAIVLSIVLAIASTFWFVDQVEQSSTGAASTAPADPNSDPAQEPSEPVEESTAAAPEETEDAAPPASGEGVTLTDGVTMSASVGADKVEEFSAPATGGEIARVEFTIDNTSGEEFDPGFPLIECTYSGGTCEDVFNGAEYDGGLSFAPVPAGESETFVMGFMVPEADIDSIELSVAISNSDQGIGNPYIFTRG</sequence>
<keyword evidence="2" id="KW-0812">Transmembrane</keyword>
<evidence type="ECO:0000256" key="2">
    <source>
        <dbReference type="SAM" id="Phobius"/>
    </source>
</evidence>
<dbReference type="EMBL" id="BAABGL010000018">
    <property type="protein sequence ID" value="GAA4393666.1"/>
    <property type="molecule type" value="Genomic_DNA"/>
</dbReference>
<gene>
    <name evidence="3" type="ORF">GCM10023167_22890</name>
</gene>
<reference evidence="4" key="1">
    <citation type="journal article" date="2019" name="Int. J. Syst. Evol. Microbiol.">
        <title>The Global Catalogue of Microorganisms (GCM) 10K type strain sequencing project: providing services to taxonomists for standard genome sequencing and annotation.</title>
        <authorList>
            <consortium name="The Broad Institute Genomics Platform"/>
            <consortium name="The Broad Institute Genome Sequencing Center for Infectious Disease"/>
            <person name="Wu L."/>
            <person name="Ma J."/>
        </authorList>
    </citation>
    <scope>NUCLEOTIDE SEQUENCE [LARGE SCALE GENOMIC DNA]</scope>
    <source>
        <strain evidence="4">JCM 17808</strain>
    </source>
</reference>
<feature type="transmembrane region" description="Helical" evidence="2">
    <location>
        <begin position="142"/>
        <end position="166"/>
    </location>
</feature>
<protein>
    <recommendedName>
        <fullName evidence="5">DUF4352 domain-containing protein</fullName>
    </recommendedName>
</protein>
<feature type="transmembrane region" description="Helical" evidence="2">
    <location>
        <begin position="178"/>
        <end position="203"/>
    </location>
</feature>